<keyword evidence="2" id="KW-1185">Reference proteome</keyword>
<name>F6Q9Q7_CIOIN</name>
<accession>F6Q9Q7</accession>
<evidence type="ECO:0000313" key="1">
    <source>
        <dbReference type="Ensembl" id="ENSCINP00000018156.3"/>
    </source>
</evidence>
<reference evidence="2" key="1">
    <citation type="journal article" date="2002" name="Science">
        <title>The draft genome of Ciona intestinalis: insights into chordate and vertebrate origins.</title>
        <authorList>
            <person name="Dehal P."/>
            <person name="Satou Y."/>
            <person name="Campbell R.K."/>
            <person name="Chapman J."/>
            <person name="Degnan B."/>
            <person name="De Tomaso A."/>
            <person name="Davidson B."/>
            <person name="Di Gregorio A."/>
            <person name="Gelpke M."/>
            <person name="Goodstein D.M."/>
            <person name="Harafuji N."/>
            <person name="Hastings K.E."/>
            <person name="Ho I."/>
            <person name="Hotta K."/>
            <person name="Huang W."/>
            <person name="Kawashima T."/>
            <person name="Lemaire P."/>
            <person name="Martinez D."/>
            <person name="Meinertzhagen I.A."/>
            <person name="Necula S."/>
            <person name="Nonaka M."/>
            <person name="Putnam N."/>
            <person name="Rash S."/>
            <person name="Saiga H."/>
            <person name="Satake M."/>
            <person name="Terry A."/>
            <person name="Yamada L."/>
            <person name="Wang H.G."/>
            <person name="Awazu S."/>
            <person name="Azumi K."/>
            <person name="Boore J."/>
            <person name="Branno M."/>
            <person name="Chin-Bow S."/>
            <person name="DeSantis R."/>
            <person name="Doyle S."/>
            <person name="Francino P."/>
            <person name="Keys D.N."/>
            <person name="Haga S."/>
            <person name="Hayashi H."/>
            <person name="Hino K."/>
            <person name="Imai K.S."/>
            <person name="Inaba K."/>
            <person name="Kano S."/>
            <person name="Kobayashi K."/>
            <person name="Kobayashi M."/>
            <person name="Lee B.I."/>
            <person name="Makabe K.W."/>
            <person name="Manohar C."/>
            <person name="Matassi G."/>
            <person name="Medina M."/>
            <person name="Mochizuki Y."/>
            <person name="Mount S."/>
            <person name="Morishita T."/>
            <person name="Miura S."/>
            <person name="Nakayama A."/>
            <person name="Nishizaka S."/>
            <person name="Nomoto H."/>
            <person name="Ohta F."/>
            <person name="Oishi K."/>
            <person name="Rigoutsos I."/>
            <person name="Sano M."/>
            <person name="Sasaki A."/>
            <person name="Sasakura Y."/>
            <person name="Shoguchi E."/>
            <person name="Shin-i T."/>
            <person name="Spagnuolo A."/>
            <person name="Stainier D."/>
            <person name="Suzuki M.M."/>
            <person name="Tassy O."/>
            <person name="Takatori N."/>
            <person name="Tokuoka M."/>
            <person name="Yagi K."/>
            <person name="Yoshizaki F."/>
            <person name="Wada S."/>
            <person name="Zhang C."/>
            <person name="Hyatt P.D."/>
            <person name="Larimer F."/>
            <person name="Detter C."/>
            <person name="Doggett N."/>
            <person name="Glavina T."/>
            <person name="Hawkins T."/>
            <person name="Richardson P."/>
            <person name="Lucas S."/>
            <person name="Kohara Y."/>
            <person name="Levine M."/>
            <person name="Satoh N."/>
            <person name="Rokhsar D.S."/>
        </authorList>
    </citation>
    <scope>NUCLEOTIDE SEQUENCE [LARGE SCALE GENOMIC DNA]</scope>
</reference>
<reference evidence="1" key="4">
    <citation type="submission" date="2025-09" db="UniProtKB">
        <authorList>
            <consortium name="Ensembl"/>
        </authorList>
    </citation>
    <scope>IDENTIFICATION</scope>
</reference>
<reference evidence="1" key="3">
    <citation type="submission" date="2025-08" db="UniProtKB">
        <authorList>
            <consortium name="Ensembl"/>
        </authorList>
    </citation>
    <scope>IDENTIFICATION</scope>
</reference>
<reference evidence="1" key="2">
    <citation type="journal article" date="2008" name="Genome Biol.">
        <title>Improved genome assembly and evidence-based global gene model set for the chordate Ciona intestinalis: new insight into intron and operon populations.</title>
        <authorList>
            <person name="Satou Y."/>
            <person name="Mineta K."/>
            <person name="Ogasawara M."/>
            <person name="Sasakura Y."/>
            <person name="Shoguchi E."/>
            <person name="Ueno K."/>
            <person name="Yamada L."/>
            <person name="Matsumoto J."/>
            <person name="Wasserscheid J."/>
            <person name="Dewar K."/>
            <person name="Wiley G.B."/>
            <person name="Macmil S.L."/>
            <person name="Roe B.A."/>
            <person name="Zeller R.W."/>
            <person name="Hastings K.E."/>
            <person name="Lemaire P."/>
            <person name="Lindquist E."/>
            <person name="Endo T."/>
            <person name="Hotta K."/>
            <person name="Inaba K."/>
        </authorList>
    </citation>
    <scope>NUCLEOTIDE SEQUENCE [LARGE SCALE GENOMIC DNA]</scope>
    <source>
        <strain evidence="1">wild type</strain>
    </source>
</reference>
<protein>
    <submittedName>
        <fullName evidence="1">Uncharacterized protein</fullName>
    </submittedName>
</protein>
<evidence type="ECO:0000313" key="2">
    <source>
        <dbReference type="Proteomes" id="UP000008144"/>
    </source>
</evidence>
<organism evidence="1 2">
    <name type="scientific">Ciona intestinalis</name>
    <name type="common">Transparent sea squirt</name>
    <name type="synonym">Ascidia intestinalis</name>
    <dbReference type="NCBI Taxonomy" id="7719"/>
    <lineage>
        <taxon>Eukaryota</taxon>
        <taxon>Metazoa</taxon>
        <taxon>Chordata</taxon>
        <taxon>Tunicata</taxon>
        <taxon>Ascidiacea</taxon>
        <taxon>Phlebobranchia</taxon>
        <taxon>Cionidae</taxon>
        <taxon>Ciona</taxon>
    </lineage>
</organism>
<dbReference type="InParanoid" id="F6Q9Q7"/>
<dbReference type="AlphaFoldDB" id="F6Q9Q7"/>
<dbReference type="EMBL" id="EAAA01001792">
    <property type="status" value="NOT_ANNOTATED_CDS"/>
    <property type="molecule type" value="Genomic_DNA"/>
</dbReference>
<dbReference type="Proteomes" id="UP000008144">
    <property type="component" value="Chromosome 3"/>
</dbReference>
<proteinExistence type="predicted"/>
<sequence>LELFINLFLEHRVLFHHFFPGCILLHKIVNNLRNFFNSRPDLYQAVTLSQSCSMRFYLHCIKVNGDTKGNSYFISTCITLAD</sequence>
<dbReference type="Ensembl" id="ENSCINT00000018156.3">
    <property type="protein sequence ID" value="ENSCINP00000018156.3"/>
    <property type="gene ID" value="ENSCING00000019268.1"/>
</dbReference>
<dbReference type="HOGENOM" id="CLU_2564257_0_0_1"/>